<dbReference type="RefSeq" id="WP_127739761.1">
    <property type="nucleotide sequence ID" value="NZ_JARMUW010000007.1"/>
</dbReference>
<keyword evidence="6" id="KW-0804">Transcription</keyword>
<dbReference type="InterPro" id="IPR058211">
    <property type="entry name" value="VanR-like"/>
</dbReference>
<reference evidence="11 12" key="1">
    <citation type="submission" date="2019-01" db="EMBL/GenBank/DDBJ databases">
        <title>Bacillus sp. M5HDSG1-1, whole genome shotgun sequence.</title>
        <authorList>
            <person name="Tuo L."/>
        </authorList>
    </citation>
    <scope>NUCLEOTIDE SEQUENCE [LARGE SCALE GENOMIC DNA]</scope>
    <source>
        <strain evidence="11 12">M5HDSG1-1</strain>
    </source>
</reference>
<dbReference type="Pfam" id="PF00486">
    <property type="entry name" value="Trans_reg_C"/>
    <property type="match status" value="1"/>
</dbReference>
<keyword evidence="3" id="KW-0902">Two-component regulatory system</keyword>
<organism evidence="11 12">
    <name type="scientific">Niallia taxi</name>
    <dbReference type="NCBI Taxonomy" id="2499688"/>
    <lineage>
        <taxon>Bacteria</taxon>
        <taxon>Bacillati</taxon>
        <taxon>Bacillota</taxon>
        <taxon>Bacilli</taxon>
        <taxon>Bacillales</taxon>
        <taxon>Bacillaceae</taxon>
        <taxon>Niallia</taxon>
    </lineage>
</organism>
<dbReference type="SMART" id="SM00862">
    <property type="entry name" value="Trans_reg_C"/>
    <property type="match status" value="1"/>
</dbReference>
<dbReference type="EMBL" id="RZTZ01000008">
    <property type="protein sequence ID" value="RVT59981.1"/>
    <property type="molecule type" value="Genomic_DNA"/>
</dbReference>
<evidence type="ECO:0000256" key="2">
    <source>
        <dbReference type="ARBA" id="ARBA00022553"/>
    </source>
</evidence>
<dbReference type="PANTHER" id="PTHR48111:SF2">
    <property type="entry name" value="RESPONSE REGULATOR SAER"/>
    <property type="match status" value="1"/>
</dbReference>
<feature type="DNA-binding region" description="OmpR/PhoB-type" evidence="8">
    <location>
        <begin position="133"/>
        <end position="231"/>
    </location>
</feature>
<dbReference type="GO" id="GO:0000156">
    <property type="term" value="F:phosphorelay response regulator activity"/>
    <property type="evidence" value="ECO:0007669"/>
    <property type="project" value="TreeGrafter"/>
</dbReference>
<keyword evidence="4" id="KW-0805">Transcription regulation</keyword>
<dbReference type="PROSITE" id="PS51755">
    <property type="entry name" value="OMPR_PHOB"/>
    <property type="match status" value="1"/>
</dbReference>
<dbReference type="InterPro" id="IPR001867">
    <property type="entry name" value="OmpR/PhoB-type_DNA-bd"/>
</dbReference>
<proteinExistence type="predicted"/>
<dbReference type="GO" id="GO:0005829">
    <property type="term" value="C:cytosol"/>
    <property type="evidence" value="ECO:0007669"/>
    <property type="project" value="TreeGrafter"/>
</dbReference>
<name>A0A437K800_9BACI</name>
<dbReference type="PANTHER" id="PTHR48111">
    <property type="entry name" value="REGULATOR OF RPOS"/>
    <property type="match status" value="1"/>
</dbReference>
<dbReference type="NCBIfam" id="NF033117">
    <property type="entry name" value="vanR_ACDEGLN"/>
    <property type="match status" value="1"/>
</dbReference>
<evidence type="ECO:0000256" key="3">
    <source>
        <dbReference type="ARBA" id="ARBA00023012"/>
    </source>
</evidence>
<evidence type="ECO:0000256" key="6">
    <source>
        <dbReference type="ARBA" id="ARBA00023163"/>
    </source>
</evidence>
<keyword evidence="12" id="KW-1185">Reference proteome</keyword>
<dbReference type="SUPFAM" id="SSF52172">
    <property type="entry name" value="CheY-like"/>
    <property type="match status" value="1"/>
</dbReference>
<dbReference type="CDD" id="cd17574">
    <property type="entry name" value="REC_OmpR"/>
    <property type="match status" value="1"/>
</dbReference>
<keyword evidence="5 8" id="KW-0238">DNA-binding</keyword>
<evidence type="ECO:0000256" key="5">
    <source>
        <dbReference type="ARBA" id="ARBA00023125"/>
    </source>
</evidence>
<dbReference type="SMART" id="SM00448">
    <property type="entry name" value="REC"/>
    <property type="match status" value="1"/>
</dbReference>
<dbReference type="SUPFAM" id="SSF46894">
    <property type="entry name" value="C-terminal effector domain of the bipartite response regulators"/>
    <property type="match status" value="1"/>
</dbReference>
<dbReference type="InterPro" id="IPR039420">
    <property type="entry name" value="WalR-like"/>
</dbReference>
<feature type="domain" description="Response regulatory" evidence="9">
    <location>
        <begin position="4"/>
        <end position="117"/>
    </location>
</feature>
<evidence type="ECO:0000256" key="8">
    <source>
        <dbReference type="PROSITE-ProRule" id="PRU01091"/>
    </source>
</evidence>
<dbReference type="InterPro" id="IPR011006">
    <property type="entry name" value="CheY-like_superfamily"/>
</dbReference>
<evidence type="ECO:0000256" key="7">
    <source>
        <dbReference type="PROSITE-ProRule" id="PRU00169"/>
    </source>
</evidence>
<dbReference type="GO" id="GO:0006355">
    <property type="term" value="P:regulation of DNA-templated transcription"/>
    <property type="evidence" value="ECO:0007669"/>
    <property type="project" value="InterPro"/>
</dbReference>
<gene>
    <name evidence="11" type="primary">vanR</name>
    <name evidence="11" type="ORF">EM808_18895</name>
</gene>
<sequence>MNQKILLVEDEEDISNLLEIYLSDQGYVVDTYNNGQDALESIKKMEYDLAILDVMVPGINGFELCKKIREHYFYPIIMLTAKIEDIDKITGLTIGADDYMTKPFNPLEVVARVKTQLRRYKRYNEKAVSVKEVDEYDIRGLKINKATHSCSLFGEPIELTPIEFSILWCLSENQGKVISSEELFEKVWGEKFIENNNTVMAHIARLREKLKEPVKKPKYVKTVWGVGYKIE</sequence>
<dbReference type="AlphaFoldDB" id="A0A437K800"/>
<dbReference type="Proteomes" id="UP000288024">
    <property type="component" value="Unassembled WGS sequence"/>
</dbReference>
<dbReference type="InterPro" id="IPR016032">
    <property type="entry name" value="Sig_transdc_resp-reg_C-effctor"/>
</dbReference>
<feature type="domain" description="OmpR/PhoB-type" evidence="10">
    <location>
        <begin position="133"/>
        <end position="231"/>
    </location>
</feature>
<dbReference type="FunFam" id="1.10.10.10:FF:000018">
    <property type="entry name" value="DNA-binding response regulator ResD"/>
    <property type="match status" value="1"/>
</dbReference>
<dbReference type="FunFam" id="3.40.50.2300:FF:000001">
    <property type="entry name" value="DNA-binding response regulator PhoB"/>
    <property type="match status" value="1"/>
</dbReference>
<evidence type="ECO:0000313" key="11">
    <source>
        <dbReference type="EMBL" id="RVT59981.1"/>
    </source>
</evidence>
<protein>
    <submittedName>
        <fullName evidence="11">VanR-ABDEGLN family DNA-binding response regulator</fullName>
    </submittedName>
</protein>
<dbReference type="Gene3D" id="1.10.10.10">
    <property type="entry name" value="Winged helix-like DNA-binding domain superfamily/Winged helix DNA-binding domain"/>
    <property type="match status" value="1"/>
</dbReference>
<comment type="caution">
    <text evidence="11">The sequence shown here is derived from an EMBL/GenBank/DDBJ whole genome shotgun (WGS) entry which is preliminary data.</text>
</comment>
<dbReference type="GO" id="GO:0032993">
    <property type="term" value="C:protein-DNA complex"/>
    <property type="evidence" value="ECO:0007669"/>
    <property type="project" value="TreeGrafter"/>
</dbReference>
<dbReference type="Gene3D" id="6.10.250.690">
    <property type="match status" value="1"/>
</dbReference>
<evidence type="ECO:0000256" key="4">
    <source>
        <dbReference type="ARBA" id="ARBA00023015"/>
    </source>
</evidence>
<evidence type="ECO:0000259" key="9">
    <source>
        <dbReference type="PROSITE" id="PS50110"/>
    </source>
</evidence>
<comment type="subcellular location">
    <subcellularLocation>
        <location evidence="1">Cytoplasm</location>
    </subcellularLocation>
</comment>
<feature type="modified residue" description="4-aspartylphosphate" evidence="7">
    <location>
        <position position="53"/>
    </location>
</feature>
<evidence type="ECO:0000256" key="1">
    <source>
        <dbReference type="ARBA" id="ARBA00004496"/>
    </source>
</evidence>
<dbReference type="Pfam" id="PF00072">
    <property type="entry name" value="Response_reg"/>
    <property type="match status" value="1"/>
</dbReference>
<dbReference type="GO" id="GO:0000976">
    <property type="term" value="F:transcription cis-regulatory region binding"/>
    <property type="evidence" value="ECO:0007669"/>
    <property type="project" value="TreeGrafter"/>
</dbReference>
<evidence type="ECO:0000259" key="10">
    <source>
        <dbReference type="PROSITE" id="PS51755"/>
    </source>
</evidence>
<keyword evidence="2 7" id="KW-0597">Phosphoprotein</keyword>
<dbReference type="PROSITE" id="PS50110">
    <property type="entry name" value="RESPONSE_REGULATORY"/>
    <property type="match status" value="1"/>
</dbReference>
<dbReference type="InterPro" id="IPR001789">
    <property type="entry name" value="Sig_transdc_resp-reg_receiver"/>
</dbReference>
<evidence type="ECO:0000313" key="12">
    <source>
        <dbReference type="Proteomes" id="UP000288024"/>
    </source>
</evidence>
<dbReference type="CDD" id="cd00383">
    <property type="entry name" value="trans_reg_C"/>
    <property type="match status" value="1"/>
</dbReference>
<dbReference type="InterPro" id="IPR036388">
    <property type="entry name" value="WH-like_DNA-bd_sf"/>
</dbReference>
<accession>A0A437K800</accession>
<dbReference type="Gene3D" id="3.40.50.2300">
    <property type="match status" value="1"/>
</dbReference>